<reference evidence="1 2" key="1">
    <citation type="submission" date="2016-11" db="EMBL/GenBank/DDBJ databases">
        <authorList>
            <person name="Jaros S."/>
            <person name="Januszkiewicz K."/>
            <person name="Wedrychowicz H."/>
        </authorList>
    </citation>
    <scope>NUCLEOTIDE SEQUENCE [LARGE SCALE GENOMIC DNA]</scope>
    <source>
        <strain evidence="1 2">DSM 21864</strain>
    </source>
</reference>
<dbReference type="OrthoDB" id="3034917at2"/>
<dbReference type="AlphaFoldDB" id="A0A1M6JFQ4"/>
<evidence type="ECO:0008006" key="3">
    <source>
        <dbReference type="Google" id="ProtNLM"/>
    </source>
</evidence>
<dbReference type="InterPro" id="IPR025373">
    <property type="entry name" value="DUF4363"/>
</dbReference>
<dbReference type="EMBL" id="FQZO01000005">
    <property type="protein sequence ID" value="SHJ45490.1"/>
    <property type="molecule type" value="Genomic_DNA"/>
</dbReference>
<gene>
    <name evidence="1" type="ORF">SAMN05444401_3083</name>
</gene>
<dbReference type="Proteomes" id="UP000184080">
    <property type="component" value="Unassembled WGS sequence"/>
</dbReference>
<evidence type="ECO:0000313" key="2">
    <source>
        <dbReference type="Proteomes" id="UP000184080"/>
    </source>
</evidence>
<sequence>MKNVVISTALFFALLTFMVYSNKQLYKFCGSVVTSCEHLEEKLKNDEWEDSYDEAYKLLEKIKKDAPGISVYINHADMDLVSNEVYKLTQYVKQLDKSESLASVHSIKHQVDNIMKIQELSIQNIF</sequence>
<proteinExistence type="predicted"/>
<organism evidence="1 2">
    <name type="scientific">Clostridium amylolyticum</name>
    <dbReference type="NCBI Taxonomy" id="1121298"/>
    <lineage>
        <taxon>Bacteria</taxon>
        <taxon>Bacillati</taxon>
        <taxon>Bacillota</taxon>
        <taxon>Clostridia</taxon>
        <taxon>Eubacteriales</taxon>
        <taxon>Clostridiaceae</taxon>
        <taxon>Clostridium</taxon>
    </lineage>
</organism>
<accession>A0A1M6JFQ4</accession>
<dbReference type="Pfam" id="PF14276">
    <property type="entry name" value="DUF4363"/>
    <property type="match status" value="1"/>
</dbReference>
<dbReference type="RefSeq" id="WP_073008586.1">
    <property type="nucleotide sequence ID" value="NZ_FQZO01000005.1"/>
</dbReference>
<dbReference type="STRING" id="1121298.SAMN05444401_3083"/>
<keyword evidence="2" id="KW-1185">Reference proteome</keyword>
<name>A0A1M6JFQ4_9CLOT</name>
<evidence type="ECO:0000313" key="1">
    <source>
        <dbReference type="EMBL" id="SHJ45490.1"/>
    </source>
</evidence>
<protein>
    <recommendedName>
        <fullName evidence="3">DUF4363 family protein</fullName>
    </recommendedName>
</protein>